<keyword evidence="3" id="KW-0560">Oxidoreductase</keyword>
<organism evidence="7 8">
    <name type="scientific">Amycolatopsis thermoflava</name>
    <dbReference type="NCBI Taxonomy" id="84480"/>
    <lineage>
        <taxon>Bacteria</taxon>
        <taxon>Bacillati</taxon>
        <taxon>Actinomycetota</taxon>
        <taxon>Actinomycetes</taxon>
        <taxon>Pseudonocardiales</taxon>
        <taxon>Pseudonocardiaceae</taxon>
        <taxon>Amycolatopsis</taxon>
        <taxon>Amycolatopsis methanolica group</taxon>
    </lineage>
</organism>
<dbReference type="GO" id="GO:0008168">
    <property type="term" value="F:methyltransferase activity"/>
    <property type="evidence" value="ECO:0007669"/>
    <property type="project" value="UniProtKB-KW"/>
</dbReference>
<keyword evidence="7" id="KW-0503">Monooxygenase</keyword>
<dbReference type="Gene3D" id="2.102.10.10">
    <property type="entry name" value="Rieske [2Fe-2S] iron-sulphur domain"/>
    <property type="match status" value="1"/>
</dbReference>
<evidence type="ECO:0000313" key="7">
    <source>
        <dbReference type="EMBL" id="ROS39604.1"/>
    </source>
</evidence>
<feature type="domain" description="Rieske" evidence="6">
    <location>
        <begin position="6"/>
        <end position="100"/>
    </location>
</feature>
<keyword evidence="5" id="KW-0411">Iron-sulfur</keyword>
<dbReference type="EMBL" id="RKHY01000001">
    <property type="protein sequence ID" value="ROS39604.1"/>
    <property type="molecule type" value="Genomic_DNA"/>
</dbReference>
<evidence type="ECO:0000256" key="5">
    <source>
        <dbReference type="ARBA" id="ARBA00023014"/>
    </source>
</evidence>
<dbReference type="Gene3D" id="3.90.380.10">
    <property type="entry name" value="Naphthalene 1,2-dioxygenase Alpha Subunit, Chain A, domain 1"/>
    <property type="match status" value="1"/>
</dbReference>
<evidence type="ECO:0000259" key="6">
    <source>
        <dbReference type="PROSITE" id="PS51296"/>
    </source>
</evidence>
<dbReference type="GO" id="GO:0016705">
    <property type="term" value="F:oxidoreductase activity, acting on paired donors, with incorporation or reduction of molecular oxygen"/>
    <property type="evidence" value="ECO:0007669"/>
    <property type="project" value="UniProtKB-ARBA"/>
</dbReference>
<evidence type="ECO:0000256" key="3">
    <source>
        <dbReference type="ARBA" id="ARBA00023002"/>
    </source>
</evidence>
<keyword evidence="1" id="KW-0001">2Fe-2S</keyword>
<reference evidence="7 8" key="1">
    <citation type="submission" date="2018-11" db="EMBL/GenBank/DDBJ databases">
        <title>Sequencing the genomes of 1000 actinobacteria strains.</title>
        <authorList>
            <person name="Klenk H.-P."/>
        </authorList>
    </citation>
    <scope>NUCLEOTIDE SEQUENCE [LARGE SCALE GENOMIC DNA]</scope>
    <source>
        <strain evidence="7 8">DSM 44348</strain>
    </source>
</reference>
<keyword evidence="8" id="KW-1185">Reference proteome</keyword>
<dbReference type="Pfam" id="PF19112">
    <property type="entry name" value="VanA_C"/>
    <property type="match status" value="1"/>
</dbReference>
<keyword evidence="7" id="KW-0808">Transferase</keyword>
<keyword evidence="7" id="KW-0489">Methyltransferase</keyword>
<dbReference type="PANTHER" id="PTHR21266:SF60">
    <property type="entry name" value="3-KETOSTEROID-9-ALPHA-MONOOXYGENASE, OXYGENASE COMPONENT"/>
    <property type="match status" value="1"/>
</dbReference>
<evidence type="ECO:0000313" key="8">
    <source>
        <dbReference type="Proteomes" id="UP000274843"/>
    </source>
</evidence>
<evidence type="ECO:0000256" key="1">
    <source>
        <dbReference type="ARBA" id="ARBA00022714"/>
    </source>
</evidence>
<dbReference type="Pfam" id="PF00355">
    <property type="entry name" value="Rieske"/>
    <property type="match status" value="1"/>
</dbReference>
<dbReference type="SUPFAM" id="SSF55961">
    <property type="entry name" value="Bet v1-like"/>
    <property type="match status" value="1"/>
</dbReference>
<dbReference type="RefSeq" id="WP_123683543.1">
    <property type="nucleotide sequence ID" value="NZ_RKHY01000001.1"/>
</dbReference>
<comment type="caution">
    <text evidence="7">The sequence shown here is derived from an EMBL/GenBank/DDBJ whole genome shotgun (WGS) entry which is preliminary data.</text>
</comment>
<evidence type="ECO:0000256" key="4">
    <source>
        <dbReference type="ARBA" id="ARBA00023004"/>
    </source>
</evidence>
<dbReference type="InterPro" id="IPR017941">
    <property type="entry name" value="Rieske_2Fe-2S"/>
</dbReference>
<gene>
    <name evidence="7" type="ORF">EDD35_1913</name>
</gene>
<dbReference type="GO" id="GO:0004497">
    <property type="term" value="F:monooxygenase activity"/>
    <property type="evidence" value="ECO:0007669"/>
    <property type="project" value="UniProtKB-KW"/>
</dbReference>
<dbReference type="SUPFAM" id="SSF50022">
    <property type="entry name" value="ISP domain"/>
    <property type="match status" value="1"/>
</dbReference>
<dbReference type="GO" id="GO:0046872">
    <property type="term" value="F:metal ion binding"/>
    <property type="evidence" value="ECO:0007669"/>
    <property type="project" value="UniProtKB-KW"/>
</dbReference>
<dbReference type="PROSITE" id="PS51296">
    <property type="entry name" value="RIESKE"/>
    <property type="match status" value="1"/>
</dbReference>
<dbReference type="InterPro" id="IPR036922">
    <property type="entry name" value="Rieske_2Fe-2S_sf"/>
</dbReference>
<dbReference type="Proteomes" id="UP000274843">
    <property type="component" value="Unassembled WGS sequence"/>
</dbReference>
<evidence type="ECO:0000256" key="2">
    <source>
        <dbReference type="ARBA" id="ARBA00022723"/>
    </source>
</evidence>
<sequence>MITNAWYVAGFSPDFVRGRLHAPVVAGLPLVLWRTVDGDVVAYDGRCRHKRFPLLRSGGDLRCAYHGICYDQPGPCSPGSAPSTVLPRRPVTEKDGLVWVWPGAPGRAQRVAVPDTPEIPGWATVRSEPVEVAASSRLLVENLLDIRRSYPLHVRSLSGGTRIAMRLERRTIGGVETVKTVRRARDQQLPDVMRDWFGYDVVDREHTHHVLNPGVTRIELRVGPGGLGGEREKGYVLNHLHTPVAPGRLRWWWTVSCRSRELADRVADGIAGMIPEYRWAIEAQQSMLAHPERGHEDVPVKTDGAVVLLRRVFEHLERLEDEPDHAELARLRTGVTRC</sequence>
<protein>
    <submittedName>
        <fullName evidence="7">Vanillate O-demethylase monooxygenase subunit</fullName>
    </submittedName>
</protein>
<proteinExistence type="predicted"/>
<dbReference type="GeneID" id="301843334"/>
<keyword evidence="4" id="KW-0408">Iron</keyword>
<dbReference type="GO" id="GO:0032259">
    <property type="term" value="P:methylation"/>
    <property type="evidence" value="ECO:0007669"/>
    <property type="project" value="UniProtKB-KW"/>
</dbReference>
<keyword evidence="2" id="KW-0479">Metal-binding</keyword>
<dbReference type="GO" id="GO:0051537">
    <property type="term" value="F:2 iron, 2 sulfur cluster binding"/>
    <property type="evidence" value="ECO:0007669"/>
    <property type="project" value="UniProtKB-KW"/>
</dbReference>
<dbReference type="PANTHER" id="PTHR21266">
    <property type="entry name" value="IRON-SULFUR DOMAIN CONTAINING PROTEIN"/>
    <property type="match status" value="1"/>
</dbReference>
<dbReference type="InterPro" id="IPR050584">
    <property type="entry name" value="Cholesterol_7-desaturase"/>
</dbReference>
<dbReference type="InterPro" id="IPR044043">
    <property type="entry name" value="VanA_C_cat"/>
</dbReference>
<dbReference type="AlphaFoldDB" id="A0A3N2GSL4"/>
<name>A0A3N2GSL4_9PSEU</name>
<accession>A0A3N2GSL4</accession>